<dbReference type="Proteomes" id="UP000179807">
    <property type="component" value="Unassembled WGS sequence"/>
</dbReference>
<reference evidence="7" key="1">
    <citation type="submission" date="2016-10" db="EMBL/GenBank/DDBJ databases">
        <authorList>
            <person name="Benchimol M."/>
            <person name="Almeida L.G."/>
            <person name="Vasconcelos A.T."/>
            <person name="Perreira-Neves A."/>
            <person name="Rosa I.A."/>
            <person name="Tasca T."/>
            <person name="Bogo M.R."/>
            <person name="de Souza W."/>
        </authorList>
    </citation>
    <scope>NUCLEOTIDE SEQUENCE [LARGE SCALE GENOMIC DNA]</scope>
    <source>
        <strain evidence="7">K</strain>
    </source>
</reference>
<keyword evidence="2 5" id="KW-0812">Transmembrane</keyword>
<dbReference type="InterPro" id="IPR005828">
    <property type="entry name" value="MFS_sugar_transport-like"/>
</dbReference>
<evidence type="ECO:0000256" key="5">
    <source>
        <dbReference type="SAM" id="Phobius"/>
    </source>
</evidence>
<dbReference type="GeneID" id="94828891"/>
<feature type="transmembrane region" description="Helical" evidence="5">
    <location>
        <begin position="406"/>
        <end position="428"/>
    </location>
</feature>
<dbReference type="SUPFAM" id="SSF103473">
    <property type="entry name" value="MFS general substrate transporter"/>
    <property type="match status" value="1"/>
</dbReference>
<dbReference type="RefSeq" id="XP_068352788.1">
    <property type="nucleotide sequence ID" value="XM_068494187.1"/>
</dbReference>
<dbReference type="GO" id="GO:0022857">
    <property type="term" value="F:transmembrane transporter activity"/>
    <property type="evidence" value="ECO:0007669"/>
    <property type="project" value="InterPro"/>
</dbReference>
<evidence type="ECO:0000256" key="2">
    <source>
        <dbReference type="ARBA" id="ARBA00022692"/>
    </source>
</evidence>
<organism evidence="7 8">
    <name type="scientific">Tritrichomonas foetus</name>
    <dbReference type="NCBI Taxonomy" id="1144522"/>
    <lineage>
        <taxon>Eukaryota</taxon>
        <taxon>Metamonada</taxon>
        <taxon>Parabasalia</taxon>
        <taxon>Tritrichomonadida</taxon>
        <taxon>Tritrichomonadidae</taxon>
        <taxon>Tritrichomonas</taxon>
    </lineage>
</organism>
<evidence type="ECO:0000256" key="4">
    <source>
        <dbReference type="ARBA" id="ARBA00023136"/>
    </source>
</evidence>
<feature type="transmembrane region" description="Helical" evidence="5">
    <location>
        <begin position="289"/>
        <end position="308"/>
    </location>
</feature>
<dbReference type="InterPro" id="IPR050549">
    <property type="entry name" value="MFS_Trehalose_Transporter"/>
</dbReference>
<feature type="transmembrane region" description="Helical" evidence="5">
    <location>
        <begin position="111"/>
        <end position="132"/>
    </location>
</feature>
<dbReference type="PROSITE" id="PS00216">
    <property type="entry name" value="SUGAR_TRANSPORT_1"/>
    <property type="match status" value="1"/>
</dbReference>
<dbReference type="VEuPathDB" id="TrichDB:TRFO_08274"/>
<dbReference type="OrthoDB" id="6612291at2759"/>
<accession>A0A1J4JQ55</accession>
<dbReference type="EMBL" id="MLAK01000993">
    <property type="protein sequence ID" value="OHS99651.1"/>
    <property type="molecule type" value="Genomic_DNA"/>
</dbReference>
<dbReference type="AlphaFoldDB" id="A0A1J4JQ55"/>
<feature type="domain" description="Major facilitator superfamily (MFS) profile" evidence="6">
    <location>
        <begin position="11"/>
        <end position="432"/>
    </location>
</feature>
<dbReference type="PROSITE" id="PS50850">
    <property type="entry name" value="MFS"/>
    <property type="match status" value="1"/>
</dbReference>
<dbReference type="InterPro" id="IPR005829">
    <property type="entry name" value="Sugar_transporter_CS"/>
</dbReference>
<dbReference type="GO" id="GO:0016020">
    <property type="term" value="C:membrane"/>
    <property type="evidence" value="ECO:0007669"/>
    <property type="project" value="UniProtKB-SubCell"/>
</dbReference>
<feature type="transmembrane region" description="Helical" evidence="5">
    <location>
        <begin position="249"/>
        <end position="269"/>
    </location>
</feature>
<dbReference type="FunFam" id="1.20.1250.20:FF:000279">
    <property type="entry name" value="Major facilitator superfamily protein"/>
    <property type="match status" value="1"/>
</dbReference>
<feature type="transmembrane region" description="Helical" evidence="5">
    <location>
        <begin position="315"/>
        <end position="333"/>
    </location>
</feature>
<comment type="subcellular location">
    <subcellularLocation>
        <location evidence="1">Membrane</location>
        <topology evidence="1">Multi-pass membrane protein</topology>
    </subcellularLocation>
</comment>
<feature type="transmembrane region" description="Helical" evidence="5">
    <location>
        <begin position="51"/>
        <end position="71"/>
    </location>
</feature>
<evidence type="ECO:0000256" key="3">
    <source>
        <dbReference type="ARBA" id="ARBA00022989"/>
    </source>
</evidence>
<sequence>MMKIFSRQLLYALIVGLGSFTFGNVVAYPSPTAEEIRKLHNLTMSSLEWSFYSGAMALTAITGPFISGGLLKFFQGSRKKTCFVLSIACTACWLLNIITKLNIWAGIVARALLGFVIGAYSSITPMFLVEVAPEGMTGFYGSLNQFFLITASMLINFLGPSLNFIKLSIYCACYPLLECFLIWLVPEKQAAKYHQFNDVEISPNSSSNANTNNNYINNKQNVSEISNTSQLNDNREFKEVFCQSKNMPLLFIGIFMMIFQQFVGISAVVTNLADLMKESGLNLHHCYQAGIIQSAQLLAGVFSGLFVDKIGRKKMWCISGAIIVIFLLLFVLNNHFDWANILPLIAIYMYEFGFGIGLGPIPWYVIPEYFDYQNRPVAMGICSAVNWSCTFAIIFVWPLMRDGLGMLGSFVFFMSVGFVSFIFGVVFIKEPGKKGERDVSTPMTSELINESFNS</sequence>
<evidence type="ECO:0000256" key="1">
    <source>
        <dbReference type="ARBA" id="ARBA00004141"/>
    </source>
</evidence>
<dbReference type="InterPro" id="IPR003663">
    <property type="entry name" value="Sugar/inositol_transpt"/>
</dbReference>
<gene>
    <name evidence="7" type="ORF">TRFO_08274</name>
</gene>
<evidence type="ECO:0000259" key="6">
    <source>
        <dbReference type="PROSITE" id="PS50850"/>
    </source>
</evidence>
<evidence type="ECO:0000313" key="8">
    <source>
        <dbReference type="Proteomes" id="UP000179807"/>
    </source>
</evidence>
<dbReference type="PANTHER" id="PTHR48021">
    <property type="match status" value="1"/>
</dbReference>
<dbReference type="PRINTS" id="PR00171">
    <property type="entry name" value="SUGRTRNSPORT"/>
</dbReference>
<dbReference type="Pfam" id="PF00083">
    <property type="entry name" value="Sugar_tr"/>
    <property type="match status" value="1"/>
</dbReference>
<protein>
    <submittedName>
        <fullName evidence="7">Major facilitator superfamily transporter</fullName>
    </submittedName>
</protein>
<comment type="caution">
    <text evidence="7">The sequence shown here is derived from an EMBL/GenBank/DDBJ whole genome shotgun (WGS) entry which is preliminary data.</text>
</comment>
<keyword evidence="8" id="KW-1185">Reference proteome</keyword>
<feature type="transmembrane region" description="Helical" evidence="5">
    <location>
        <begin position="345"/>
        <end position="365"/>
    </location>
</feature>
<proteinExistence type="predicted"/>
<keyword evidence="4 5" id="KW-0472">Membrane</keyword>
<dbReference type="PANTHER" id="PTHR48021:SF1">
    <property type="entry name" value="GH07001P-RELATED"/>
    <property type="match status" value="1"/>
</dbReference>
<dbReference type="Gene3D" id="1.20.1250.20">
    <property type="entry name" value="MFS general substrate transporter like domains"/>
    <property type="match status" value="1"/>
</dbReference>
<dbReference type="InterPro" id="IPR036259">
    <property type="entry name" value="MFS_trans_sf"/>
</dbReference>
<name>A0A1J4JQ55_9EUKA</name>
<dbReference type="InterPro" id="IPR020846">
    <property type="entry name" value="MFS_dom"/>
</dbReference>
<feature type="transmembrane region" description="Helical" evidence="5">
    <location>
        <begin position="377"/>
        <end position="400"/>
    </location>
</feature>
<keyword evidence="3 5" id="KW-1133">Transmembrane helix</keyword>
<evidence type="ECO:0000313" key="7">
    <source>
        <dbReference type="EMBL" id="OHS99651.1"/>
    </source>
</evidence>
<feature type="transmembrane region" description="Helical" evidence="5">
    <location>
        <begin position="139"/>
        <end position="158"/>
    </location>
</feature>